<evidence type="ECO:0000313" key="1">
    <source>
        <dbReference type="EMBL" id="GFB05060.1"/>
    </source>
</evidence>
<proteinExistence type="predicted"/>
<protein>
    <submittedName>
        <fullName evidence="1">Uncharacterized protein</fullName>
    </submittedName>
</protein>
<reference evidence="1" key="1">
    <citation type="journal article" date="2019" name="Sci. Rep.">
        <title>Draft genome of Tanacetum cinerariifolium, the natural source of mosquito coil.</title>
        <authorList>
            <person name="Yamashiro T."/>
            <person name="Shiraishi A."/>
            <person name="Satake H."/>
            <person name="Nakayama K."/>
        </authorList>
    </citation>
    <scope>NUCLEOTIDE SEQUENCE</scope>
</reference>
<dbReference type="EMBL" id="BKCJ010541400">
    <property type="protein sequence ID" value="GFB05060.1"/>
    <property type="molecule type" value="Genomic_DNA"/>
</dbReference>
<dbReference type="AlphaFoldDB" id="A0A699KT38"/>
<accession>A0A699KT38</accession>
<gene>
    <name evidence="1" type="ORF">Tci_677031</name>
</gene>
<sequence length="62" mass="6935">MVRRLLHWKVVQDASHKKSSNGDVIVVEDDHDVIHDHTSDLALSANLNDLNFVTLNIDGQST</sequence>
<feature type="non-terminal residue" evidence="1">
    <location>
        <position position="62"/>
    </location>
</feature>
<organism evidence="1">
    <name type="scientific">Tanacetum cinerariifolium</name>
    <name type="common">Dalmatian daisy</name>
    <name type="synonym">Chrysanthemum cinerariifolium</name>
    <dbReference type="NCBI Taxonomy" id="118510"/>
    <lineage>
        <taxon>Eukaryota</taxon>
        <taxon>Viridiplantae</taxon>
        <taxon>Streptophyta</taxon>
        <taxon>Embryophyta</taxon>
        <taxon>Tracheophyta</taxon>
        <taxon>Spermatophyta</taxon>
        <taxon>Magnoliopsida</taxon>
        <taxon>eudicotyledons</taxon>
        <taxon>Gunneridae</taxon>
        <taxon>Pentapetalae</taxon>
        <taxon>asterids</taxon>
        <taxon>campanulids</taxon>
        <taxon>Asterales</taxon>
        <taxon>Asteraceae</taxon>
        <taxon>Asteroideae</taxon>
        <taxon>Anthemideae</taxon>
        <taxon>Anthemidinae</taxon>
        <taxon>Tanacetum</taxon>
    </lineage>
</organism>
<comment type="caution">
    <text evidence="1">The sequence shown here is derived from an EMBL/GenBank/DDBJ whole genome shotgun (WGS) entry which is preliminary data.</text>
</comment>
<name>A0A699KT38_TANCI</name>